<name>A0ABV4AT51_9GAMM</name>
<dbReference type="SUPFAM" id="SSF74653">
    <property type="entry name" value="TolA/TonB C-terminal domain"/>
    <property type="match status" value="1"/>
</dbReference>
<proteinExistence type="predicted"/>
<sequence>MMLMLALALATQAAPYDCGAAKYMQKLRDTEALIVQRVALKDDLVGEMPTKSGRPACVRFAFSIDADGHAKNITEEESSRDYLMIVAARRALEAYRFKPAARGGWHMLVFRAVVDKAPPFPDAGH</sequence>
<evidence type="ECO:0000313" key="2">
    <source>
        <dbReference type="Proteomes" id="UP001562159"/>
    </source>
</evidence>
<reference evidence="1 2" key="1">
    <citation type="submission" date="2024-07" db="EMBL/GenBank/DDBJ databases">
        <title>Molecular mechanisms and environmental adaptations of flagellar loss and biofilm growth of Rhodanobacter under environmental stress.</title>
        <authorList>
            <person name="Chen M."/>
        </authorList>
    </citation>
    <scope>NUCLEOTIDE SEQUENCE [LARGE SCALE GENOMIC DNA]</scope>
    <source>
        <strain evidence="1 2">RS22</strain>
    </source>
</reference>
<protein>
    <submittedName>
        <fullName evidence="1">Energy transducer TonB</fullName>
    </submittedName>
</protein>
<evidence type="ECO:0000313" key="1">
    <source>
        <dbReference type="EMBL" id="MEY2183571.1"/>
    </source>
</evidence>
<gene>
    <name evidence="1" type="ORF">AB7878_14200</name>
</gene>
<dbReference type="Gene3D" id="3.30.1150.10">
    <property type="match status" value="1"/>
</dbReference>
<accession>A0ABV4AT51</accession>
<dbReference type="EMBL" id="JBGBPY010000001">
    <property type="protein sequence ID" value="MEY2183571.1"/>
    <property type="molecule type" value="Genomic_DNA"/>
</dbReference>
<organism evidence="1 2">
    <name type="scientific">Rhodanobacter humi</name>
    <dbReference type="NCBI Taxonomy" id="1888173"/>
    <lineage>
        <taxon>Bacteria</taxon>
        <taxon>Pseudomonadati</taxon>
        <taxon>Pseudomonadota</taxon>
        <taxon>Gammaproteobacteria</taxon>
        <taxon>Lysobacterales</taxon>
        <taxon>Rhodanobacteraceae</taxon>
        <taxon>Rhodanobacter</taxon>
    </lineage>
</organism>
<dbReference type="Proteomes" id="UP001562159">
    <property type="component" value="Unassembled WGS sequence"/>
</dbReference>
<comment type="caution">
    <text evidence="1">The sequence shown here is derived from an EMBL/GenBank/DDBJ whole genome shotgun (WGS) entry which is preliminary data.</text>
</comment>
<keyword evidence="2" id="KW-1185">Reference proteome</keyword>